<proteinExistence type="predicted"/>
<reference evidence="2" key="1">
    <citation type="journal article" date="2019" name="Int. J. Syst. Evol. Microbiol.">
        <title>The Global Catalogue of Microorganisms (GCM) 10K type strain sequencing project: providing services to taxonomists for standard genome sequencing and annotation.</title>
        <authorList>
            <consortium name="The Broad Institute Genomics Platform"/>
            <consortium name="The Broad Institute Genome Sequencing Center for Infectious Disease"/>
            <person name="Wu L."/>
            <person name="Ma J."/>
        </authorList>
    </citation>
    <scope>NUCLEOTIDE SEQUENCE [LARGE SCALE GENOMIC DNA]</scope>
    <source>
        <strain evidence="2">JCM 14319</strain>
    </source>
</reference>
<evidence type="ECO:0000313" key="2">
    <source>
        <dbReference type="Proteomes" id="UP001500506"/>
    </source>
</evidence>
<gene>
    <name evidence="1" type="ORF">GCM10009747_31680</name>
</gene>
<sequence>MTFKLIPRYAIEPLEVKPDTGAEAGVILTNVNVHAHLSPDQARHLAVALIEAAQRAEHPVVPDEWP</sequence>
<dbReference type="Proteomes" id="UP001500506">
    <property type="component" value="Unassembled WGS sequence"/>
</dbReference>
<keyword evidence="2" id="KW-1185">Reference proteome</keyword>
<dbReference type="RefSeq" id="WP_232499270.1">
    <property type="nucleotide sequence ID" value="NZ_BAAANH010000007.1"/>
</dbReference>
<protein>
    <submittedName>
        <fullName evidence="1">Uncharacterized protein</fullName>
    </submittedName>
</protein>
<dbReference type="EMBL" id="BAAANH010000007">
    <property type="protein sequence ID" value="GAA1768466.1"/>
    <property type="molecule type" value="Genomic_DNA"/>
</dbReference>
<name>A0ABP4X3K5_9MICO</name>
<accession>A0ABP4X3K5</accession>
<organism evidence="1 2">
    <name type="scientific">Agromyces humatus</name>
    <dbReference type="NCBI Taxonomy" id="279573"/>
    <lineage>
        <taxon>Bacteria</taxon>
        <taxon>Bacillati</taxon>
        <taxon>Actinomycetota</taxon>
        <taxon>Actinomycetes</taxon>
        <taxon>Micrococcales</taxon>
        <taxon>Microbacteriaceae</taxon>
        <taxon>Agromyces</taxon>
    </lineage>
</organism>
<comment type="caution">
    <text evidence="1">The sequence shown here is derived from an EMBL/GenBank/DDBJ whole genome shotgun (WGS) entry which is preliminary data.</text>
</comment>
<evidence type="ECO:0000313" key="1">
    <source>
        <dbReference type="EMBL" id="GAA1768466.1"/>
    </source>
</evidence>